<reference evidence="1 2" key="1">
    <citation type="submission" date="2018-06" db="EMBL/GenBank/DDBJ databases">
        <title>Lujinxingia sediminis gen. nov. sp. nov., a new facultative anaerobic member of the class Deltaproteobacteria, and proposal of Lujinxingaceae fam. nov.</title>
        <authorList>
            <person name="Guo L.-Y."/>
            <person name="Li C.-M."/>
            <person name="Wang S."/>
            <person name="Du Z.-J."/>
        </authorList>
    </citation>
    <scope>NUCLEOTIDE SEQUENCE [LARGE SCALE GENOMIC DNA]</scope>
    <source>
        <strain evidence="1 2">FA350</strain>
    </source>
</reference>
<keyword evidence="2" id="KW-1185">Reference proteome</keyword>
<accession>A0A2Z4FK69</accession>
<dbReference type="KEGG" id="bsed:DN745_06855"/>
<protein>
    <submittedName>
        <fullName evidence="1">Uncharacterized protein</fullName>
    </submittedName>
</protein>
<gene>
    <name evidence="1" type="ORF">DN745_06855</name>
</gene>
<evidence type="ECO:0000313" key="2">
    <source>
        <dbReference type="Proteomes" id="UP000249799"/>
    </source>
</evidence>
<name>A0A2Z4FK69_9DELT</name>
<dbReference type="Proteomes" id="UP000249799">
    <property type="component" value="Chromosome"/>
</dbReference>
<dbReference type="EMBL" id="CP030032">
    <property type="protein sequence ID" value="AWV89068.1"/>
    <property type="molecule type" value="Genomic_DNA"/>
</dbReference>
<organism evidence="1 2">
    <name type="scientific">Bradymonas sediminis</name>
    <dbReference type="NCBI Taxonomy" id="1548548"/>
    <lineage>
        <taxon>Bacteria</taxon>
        <taxon>Deltaproteobacteria</taxon>
        <taxon>Bradymonadales</taxon>
        <taxon>Bradymonadaceae</taxon>
        <taxon>Bradymonas</taxon>
    </lineage>
</organism>
<sequence>MGLRRTILSKSAADLGFESDAEFPTIWGVVVDFSIGEAIATVVALRDGTASLYTTGNFGMIGGERFLSVRHAAITCVNESAQILSEHAGAFERVDTFAYPEEGRMNFHLLGYDGVERASVSEEEVYNRAHLLTPIFAYAQGVLTELRLASDIE</sequence>
<dbReference type="AlphaFoldDB" id="A0A2Z4FK69"/>
<evidence type="ECO:0000313" key="1">
    <source>
        <dbReference type="EMBL" id="AWV89068.1"/>
    </source>
</evidence>
<proteinExistence type="predicted"/>